<dbReference type="Proteomes" id="UP000030746">
    <property type="component" value="Unassembled WGS sequence"/>
</dbReference>
<accession>V3Z3K9</accession>
<dbReference type="KEGG" id="lgi:LOTGIDRAFT_168022"/>
<organism evidence="2 3">
    <name type="scientific">Lottia gigantea</name>
    <name type="common">Giant owl limpet</name>
    <dbReference type="NCBI Taxonomy" id="225164"/>
    <lineage>
        <taxon>Eukaryota</taxon>
        <taxon>Metazoa</taxon>
        <taxon>Spiralia</taxon>
        <taxon>Lophotrochozoa</taxon>
        <taxon>Mollusca</taxon>
        <taxon>Gastropoda</taxon>
        <taxon>Patellogastropoda</taxon>
        <taxon>Lottioidea</taxon>
        <taxon>Lottiidae</taxon>
        <taxon>Lottia</taxon>
    </lineage>
</organism>
<dbReference type="CTD" id="20240752"/>
<dbReference type="HOGENOM" id="CLU_1435952_0_0_1"/>
<proteinExistence type="predicted"/>
<reference evidence="2 3" key="1">
    <citation type="journal article" date="2013" name="Nature">
        <title>Insights into bilaterian evolution from three spiralian genomes.</title>
        <authorList>
            <person name="Simakov O."/>
            <person name="Marletaz F."/>
            <person name="Cho S.J."/>
            <person name="Edsinger-Gonzales E."/>
            <person name="Havlak P."/>
            <person name="Hellsten U."/>
            <person name="Kuo D.H."/>
            <person name="Larsson T."/>
            <person name="Lv J."/>
            <person name="Arendt D."/>
            <person name="Savage R."/>
            <person name="Osoegawa K."/>
            <person name="de Jong P."/>
            <person name="Grimwood J."/>
            <person name="Chapman J.A."/>
            <person name="Shapiro H."/>
            <person name="Aerts A."/>
            <person name="Otillar R.P."/>
            <person name="Terry A.Y."/>
            <person name="Boore J.L."/>
            <person name="Grigoriev I.V."/>
            <person name="Lindberg D.R."/>
            <person name="Seaver E.C."/>
            <person name="Weisblat D.A."/>
            <person name="Putnam N.H."/>
            <person name="Rokhsar D.S."/>
        </authorList>
    </citation>
    <scope>NUCLEOTIDE SEQUENCE [LARGE SCALE GENOMIC DNA]</scope>
</reference>
<dbReference type="RefSeq" id="XP_009064133.1">
    <property type="nucleotide sequence ID" value="XM_009065885.1"/>
</dbReference>
<protein>
    <submittedName>
        <fullName evidence="2">Uncharacterized protein</fullName>
    </submittedName>
</protein>
<evidence type="ECO:0000313" key="2">
    <source>
        <dbReference type="EMBL" id="ESO85218.1"/>
    </source>
</evidence>
<dbReference type="STRING" id="225164.V3Z3K9"/>
<sequence length="189" mass="21020">MQMTSHDEKVHGFERQKLERVCMKNRNLPDNHCFSNLQIMFSQAFTYLRPLIRAIGRLDKIEKNIESVIECQQLLSARLDTQTDRACEMLSKLKANPLTMGRNIGSSISNIQPTPSRDPGYGSATPEISANPSKQANPTEITNAIAELTLDAAEMSRLVETSNEILNRVFLQDTLFSDGSMVDAATSDG</sequence>
<name>V3Z3K9_LOTGI</name>
<feature type="compositionally biased region" description="Polar residues" evidence="1">
    <location>
        <begin position="126"/>
        <end position="136"/>
    </location>
</feature>
<keyword evidence="3" id="KW-1185">Reference proteome</keyword>
<dbReference type="Gene3D" id="1.20.1270.420">
    <property type="match status" value="1"/>
</dbReference>
<evidence type="ECO:0000256" key="1">
    <source>
        <dbReference type="SAM" id="MobiDB-lite"/>
    </source>
</evidence>
<feature type="compositionally biased region" description="Polar residues" evidence="1">
    <location>
        <begin position="105"/>
        <end position="115"/>
    </location>
</feature>
<evidence type="ECO:0000313" key="3">
    <source>
        <dbReference type="Proteomes" id="UP000030746"/>
    </source>
</evidence>
<dbReference type="EMBL" id="KB203301">
    <property type="protein sequence ID" value="ESO85218.1"/>
    <property type="molecule type" value="Genomic_DNA"/>
</dbReference>
<gene>
    <name evidence="2" type="ORF">LOTGIDRAFT_168022</name>
</gene>
<dbReference type="AlphaFoldDB" id="V3Z3K9"/>
<feature type="region of interest" description="Disordered" evidence="1">
    <location>
        <begin position="105"/>
        <end position="136"/>
    </location>
</feature>
<dbReference type="GeneID" id="20240752"/>